<evidence type="ECO:0000313" key="3">
    <source>
        <dbReference type="EMBL" id="MDL4842784.1"/>
    </source>
</evidence>
<evidence type="ECO:0000313" key="4">
    <source>
        <dbReference type="Proteomes" id="UP001235343"/>
    </source>
</evidence>
<feature type="domain" description="Metallo-beta-lactamase" evidence="2">
    <location>
        <begin position="18"/>
        <end position="210"/>
    </location>
</feature>
<reference evidence="3 4" key="1">
    <citation type="submission" date="2023-06" db="EMBL/GenBank/DDBJ databases">
        <title>Aquibacillus rhizosphaerae LR5S19.</title>
        <authorList>
            <person name="Sun J.-Q."/>
        </authorList>
    </citation>
    <scope>NUCLEOTIDE SEQUENCE [LARGE SCALE GENOMIC DNA]</scope>
    <source>
        <strain evidence="3 4">LR5S19</strain>
    </source>
</reference>
<dbReference type="InterPro" id="IPR036866">
    <property type="entry name" value="RibonucZ/Hydroxyglut_hydro"/>
</dbReference>
<keyword evidence="1" id="KW-0862">Zinc</keyword>
<dbReference type="SMART" id="SM00849">
    <property type="entry name" value="Lactamase_B"/>
    <property type="match status" value="1"/>
</dbReference>
<dbReference type="Pfam" id="PF12706">
    <property type="entry name" value="Lactamase_B_2"/>
    <property type="match status" value="1"/>
</dbReference>
<evidence type="ECO:0000259" key="2">
    <source>
        <dbReference type="SMART" id="SM00849"/>
    </source>
</evidence>
<dbReference type="CDD" id="cd07716">
    <property type="entry name" value="RNaseZ_short-form-like_MBL-fold"/>
    <property type="match status" value="1"/>
</dbReference>
<dbReference type="SUPFAM" id="SSF56281">
    <property type="entry name" value="Metallo-hydrolase/oxidoreductase"/>
    <property type="match status" value="1"/>
</dbReference>
<dbReference type="PANTHER" id="PTHR46018:SF4">
    <property type="entry name" value="METALLO-HYDROLASE YHFI-RELATED"/>
    <property type="match status" value="1"/>
</dbReference>
<dbReference type="Gene3D" id="3.60.15.10">
    <property type="entry name" value="Ribonuclease Z/Hydroxyacylglutathione hydrolase-like"/>
    <property type="match status" value="1"/>
</dbReference>
<dbReference type="InterPro" id="IPR001279">
    <property type="entry name" value="Metallo-B-lactamas"/>
</dbReference>
<sequence>MRITVIGFWGAYPEQGSATSCYLLEKDGYSCLLDCGSGALSRLQSYKDVMDIDAVVLSHYHNDHIADVGVLQYSWLVQNSIQNTNKVLPIYGHSEDEENFKKLTHNSTKGISYDPTRVLEIGPFRITFMKTKHPVPCFAMRVTDGEKSFVYTADSSYIDSFISFSEGADLLISECSFYENQDGTKVGHMNSKECADIARKANIPELILSHHPHFGNTQDLVREAQNYYAGNIQLAREGLTWGF</sequence>
<dbReference type="EMBL" id="JASTZU010000063">
    <property type="protein sequence ID" value="MDL4842784.1"/>
    <property type="molecule type" value="Genomic_DNA"/>
</dbReference>
<dbReference type="PANTHER" id="PTHR46018">
    <property type="entry name" value="ZINC PHOSPHODIESTERASE ELAC PROTEIN 1"/>
    <property type="match status" value="1"/>
</dbReference>
<comment type="caution">
    <text evidence="3">The sequence shown here is derived from an EMBL/GenBank/DDBJ whole genome shotgun (WGS) entry which is preliminary data.</text>
</comment>
<protein>
    <submittedName>
        <fullName evidence="3">MBL fold metallo-hydrolase</fullName>
    </submittedName>
</protein>
<accession>A0ABT7LA92</accession>
<gene>
    <name evidence="3" type="ORF">QQS35_20325</name>
</gene>
<dbReference type="RefSeq" id="WP_285934077.1">
    <property type="nucleotide sequence ID" value="NZ_JASTZU010000063.1"/>
</dbReference>
<name>A0ABT7LA92_9BACI</name>
<organism evidence="3 4">
    <name type="scientific">Aquibacillus rhizosphaerae</name>
    <dbReference type="NCBI Taxonomy" id="3051431"/>
    <lineage>
        <taxon>Bacteria</taxon>
        <taxon>Bacillati</taxon>
        <taxon>Bacillota</taxon>
        <taxon>Bacilli</taxon>
        <taxon>Bacillales</taxon>
        <taxon>Bacillaceae</taxon>
        <taxon>Aquibacillus</taxon>
    </lineage>
</organism>
<dbReference type="Proteomes" id="UP001235343">
    <property type="component" value="Unassembled WGS sequence"/>
</dbReference>
<proteinExistence type="predicted"/>
<keyword evidence="4" id="KW-1185">Reference proteome</keyword>
<evidence type="ECO:0000256" key="1">
    <source>
        <dbReference type="ARBA" id="ARBA00022833"/>
    </source>
</evidence>